<reference evidence="1" key="1">
    <citation type="submission" date="2023-11" db="EMBL/GenBank/DDBJ databases">
        <authorList>
            <person name="Alioto T."/>
            <person name="Alioto T."/>
            <person name="Gomez Garrido J."/>
        </authorList>
    </citation>
    <scope>NUCLEOTIDE SEQUENCE</scope>
</reference>
<gene>
    <name evidence="1" type="ORF">LECACI_7A004315</name>
</gene>
<keyword evidence="2" id="KW-1185">Reference proteome</keyword>
<dbReference type="EMBL" id="CAVMBE010000023">
    <property type="protein sequence ID" value="CAK4006502.1"/>
    <property type="molecule type" value="Genomic_DNA"/>
</dbReference>
<comment type="caution">
    <text evidence="1">The sequence shown here is derived from an EMBL/GenBank/DDBJ whole genome shotgun (WGS) entry which is preliminary data.</text>
</comment>
<organism evidence="1 2">
    <name type="scientific">Lecanosticta acicola</name>
    <dbReference type="NCBI Taxonomy" id="111012"/>
    <lineage>
        <taxon>Eukaryota</taxon>
        <taxon>Fungi</taxon>
        <taxon>Dikarya</taxon>
        <taxon>Ascomycota</taxon>
        <taxon>Pezizomycotina</taxon>
        <taxon>Dothideomycetes</taxon>
        <taxon>Dothideomycetidae</taxon>
        <taxon>Mycosphaerellales</taxon>
        <taxon>Mycosphaerellaceae</taxon>
        <taxon>Lecanosticta</taxon>
    </lineage>
</organism>
<evidence type="ECO:0000313" key="2">
    <source>
        <dbReference type="Proteomes" id="UP001296104"/>
    </source>
</evidence>
<accession>A0AAI8YYH8</accession>
<dbReference type="Proteomes" id="UP001296104">
    <property type="component" value="Unassembled WGS sequence"/>
</dbReference>
<proteinExistence type="predicted"/>
<evidence type="ECO:0000313" key="1">
    <source>
        <dbReference type="EMBL" id="CAK4006502.1"/>
    </source>
</evidence>
<protein>
    <submittedName>
        <fullName evidence="1">Uncharacterized protein</fullName>
    </submittedName>
</protein>
<dbReference type="AlphaFoldDB" id="A0AAI8YYH8"/>
<sequence>MLPEQQRKGLFDLPAEIRNQILAQSTAITDNETGEPKPIALRSLLVAHTRIMNNMLVSKQFLAESSPLFWGNNIIRIEQSTERAVGNTGNLLPTERAVGNPAYPERHEVTSDENGLVTSGKVEFFRGVAVSNSLQIKVFGACLATDAPKRLWEYALLLPPKKYWDMMKNIQIEIPVTRSSRALVGDNVEHGCGWLWTIRHLGDTGFHDLELVTFKFIGEISDAQKQLIEAYVAASNIDAKTVKVVFEDAVVNGGRNW</sequence>
<name>A0AAI8YYH8_9PEZI</name>